<dbReference type="AlphaFoldDB" id="A0A453JKL1"/>
<sequence length="487" mass="53035">QKPTSPPSKHRHHQEQPSPARTARSDPSTTSSRFGATEPELASVLPARLPFDPPGARALSAGEIFPPCSIHARGVLVLAREIRPARPEQQDLPVILVLAFFPGAKIRDFLFGFSSARFRRSAAAGHGVRVAVRAVVPAAAVHAGGVLPGAAPADAQDAPGHPGRRRDGGPRALPPRRAPLGRARRRLRLRLRRGALLLRRLRPPPAGAAQGGLPLPHQLRPRLRAALGEVLRGAPRPPQPLRPRRPRRQPHAAADPLLPRPHHPGQGHGARLRHAHLRRAPPPRHRAARRPGQPILRAALPVLRPAPPVPRPLPHPPHRQQCRPPPPPPQLHRDPGQRAHAVRPLLRARRQRDAPGGALRPLPRRLPVLRARQEARRHGGQGQAALEQVQGAVPRQGEGLVLPGGALLPDAARHAGPRRLHQVHAHQGQLDRRRRRPPAHLPAGGGLRGPHQGAQEVQRDLLPHVRAQVRARDPCAAHGDRRLRHPP</sequence>
<feature type="region of interest" description="Disordered" evidence="1">
    <location>
        <begin position="1"/>
        <end position="39"/>
    </location>
</feature>
<name>A0A453JKL1_AEGTS</name>
<organism evidence="2 3">
    <name type="scientific">Aegilops tauschii subsp. strangulata</name>
    <name type="common">Goatgrass</name>
    <dbReference type="NCBI Taxonomy" id="200361"/>
    <lineage>
        <taxon>Eukaryota</taxon>
        <taxon>Viridiplantae</taxon>
        <taxon>Streptophyta</taxon>
        <taxon>Embryophyta</taxon>
        <taxon>Tracheophyta</taxon>
        <taxon>Spermatophyta</taxon>
        <taxon>Magnoliopsida</taxon>
        <taxon>Liliopsida</taxon>
        <taxon>Poales</taxon>
        <taxon>Poaceae</taxon>
        <taxon>BOP clade</taxon>
        <taxon>Pooideae</taxon>
        <taxon>Triticodae</taxon>
        <taxon>Triticeae</taxon>
        <taxon>Triticinae</taxon>
        <taxon>Aegilops</taxon>
    </lineage>
</organism>
<reference evidence="3" key="1">
    <citation type="journal article" date="2014" name="Science">
        <title>Ancient hybridizations among the ancestral genomes of bread wheat.</title>
        <authorList>
            <consortium name="International Wheat Genome Sequencing Consortium,"/>
            <person name="Marcussen T."/>
            <person name="Sandve S.R."/>
            <person name="Heier L."/>
            <person name="Spannagl M."/>
            <person name="Pfeifer M."/>
            <person name="Jakobsen K.S."/>
            <person name="Wulff B.B."/>
            <person name="Steuernagel B."/>
            <person name="Mayer K.F."/>
            <person name="Olsen O.A."/>
        </authorList>
    </citation>
    <scope>NUCLEOTIDE SEQUENCE [LARGE SCALE GENOMIC DNA]</scope>
    <source>
        <strain evidence="3">cv. AL8/78</strain>
    </source>
</reference>
<evidence type="ECO:0000313" key="3">
    <source>
        <dbReference type="Proteomes" id="UP000015105"/>
    </source>
</evidence>
<reference evidence="3" key="2">
    <citation type="journal article" date="2017" name="Nat. Plants">
        <title>The Aegilops tauschii genome reveals multiple impacts of transposons.</title>
        <authorList>
            <person name="Zhao G."/>
            <person name="Zou C."/>
            <person name="Li K."/>
            <person name="Wang K."/>
            <person name="Li T."/>
            <person name="Gao L."/>
            <person name="Zhang X."/>
            <person name="Wang H."/>
            <person name="Yang Z."/>
            <person name="Liu X."/>
            <person name="Jiang W."/>
            <person name="Mao L."/>
            <person name="Kong X."/>
            <person name="Jiao Y."/>
            <person name="Jia J."/>
        </authorList>
    </citation>
    <scope>NUCLEOTIDE SEQUENCE [LARGE SCALE GENOMIC DNA]</scope>
    <source>
        <strain evidence="3">cv. AL8/78</strain>
    </source>
</reference>
<feature type="compositionally biased region" description="Basic residues" evidence="1">
    <location>
        <begin position="260"/>
        <end position="272"/>
    </location>
</feature>
<dbReference type="Gramene" id="AET5Gv20097100.2">
    <property type="protein sequence ID" value="AET5Gv20097100.2"/>
    <property type="gene ID" value="AET5Gv20097100"/>
</dbReference>
<feature type="region of interest" description="Disordered" evidence="1">
    <location>
        <begin position="146"/>
        <end position="185"/>
    </location>
</feature>
<dbReference type="EnsemblPlants" id="AET5Gv20097100.2">
    <property type="protein sequence ID" value="AET5Gv20097100.2"/>
    <property type="gene ID" value="AET5Gv20097100"/>
</dbReference>
<evidence type="ECO:0000256" key="1">
    <source>
        <dbReference type="SAM" id="MobiDB-lite"/>
    </source>
</evidence>
<evidence type="ECO:0000313" key="2">
    <source>
        <dbReference type="EnsemblPlants" id="AET5Gv20097100.2"/>
    </source>
</evidence>
<proteinExistence type="predicted"/>
<reference evidence="2" key="4">
    <citation type="submission" date="2019-03" db="UniProtKB">
        <authorList>
            <consortium name="EnsemblPlants"/>
        </authorList>
    </citation>
    <scope>IDENTIFICATION</scope>
</reference>
<keyword evidence="3" id="KW-1185">Reference proteome</keyword>
<feature type="region of interest" description="Disordered" evidence="1">
    <location>
        <begin position="300"/>
        <end position="339"/>
    </location>
</feature>
<feature type="compositionally biased region" description="Low complexity" evidence="1">
    <location>
        <begin position="146"/>
        <end position="161"/>
    </location>
</feature>
<accession>A0A453JKL1</accession>
<feature type="region of interest" description="Disordered" evidence="1">
    <location>
        <begin position="420"/>
        <end position="455"/>
    </location>
</feature>
<reference evidence="2" key="3">
    <citation type="journal article" date="2017" name="Nature">
        <title>Genome sequence of the progenitor of the wheat D genome Aegilops tauschii.</title>
        <authorList>
            <person name="Luo M.C."/>
            <person name="Gu Y.Q."/>
            <person name="Puiu D."/>
            <person name="Wang H."/>
            <person name="Twardziok S.O."/>
            <person name="Deal K.R."/>
            <person name="Huo N."/>
            <person name="Zhu T."/>
            <person name="Wang L."/>
            <person name="Wang Y."/>
            <person name="McGuire P.E."/>
            <person name="Liu S."/>
            <person name="Long H."/>
            <person name="Ramasamy R.K."/>
            <person name="Rodriguez J.C."/>
            <person name="Van S.L."/>
            <person name="Yuan L."/>
            <person name="Wang Z."/>
            <person name="Xia Z."/>
            <person name="Xiao L."/>
            <person name="Anderson O.D."/>
            <person name="Ouyang S."/>
            <person name="Liang Y."/>
            <person name="Zimin A.V."/>
            <person name="Pertea G."/>
            <person name="Qi P."/>
            <person name="Bennetzen J.L."/>
            <person name="Dai X."/>
            <person name="Dawson M.W."/>
            <person name="Muller H.G."/>
            <person name="Kugler K."/>
            <person name="Rivarola-Duarte L."/>
            <person name="Spannagl M."/>
            <person name="Mayer K.F.X."/>
            <person name="Lu F.H."/>
            <person name="Bevan M.W."/>
            <person name="Leroy P."/>
            <person name="Li P."/>
            <person name="You F.M."/>
            <person name="Sun Q."/>
            <person name="Liu Z."/>
            <person name="Lyons E."/>
            <person name="Wicker T."/>
            <person name="Salzberg S.L."/>
            <person name="Devos K.M."/>
            <person name="Dvorak J."/>
        </authorList>
    </citation>
    <scope>NUCLEOTIDE SEQUENCE [LARGE SCALE GENOMIC DNA]</scope>
    <source>
        <strain evidence="2">cv. AL8/78</strain>
    </source>
</reference>
<feature type="compositionally biased region" description="Polar residues" evidence="1">
    <location>
        <begin position="25"/>
        <end position="34"/>
    </location>
</feature>
<protein>
    <submittedName>
        <fullName evidence="2">Uncharacterized protein</fullName>
    </submittedName>
</protein>
<feature type="region of interest" description="Disordered" evidence="1">
    <location>
        <begin position="230"/>
        <end position="272"/>
    </location>
</feature>
<feature type="compositionally biased region" description="Pro residues" evidence="1">
    <location>
        <begin position="304"/>
        <end position="315"/>
    </location>
</feature>
<reference evidence="2" key="5">
    <citation type="journal article" date="2021" name="G3 (Bethesda)">
        <title>Aegilops tauschii genome assembly Aet v5.0 features greater sequence contiguity and improved annotation.</title>
        <authorList>
            <person name="Wang L."/>
            <person name="Zhu T."/>
            <person name="Rodriguez J.C."/>
            <person name="Deal K.R."/>
            <person name="Dubcovsky J."/>
            <person name="McGuire P.E."/>
            <person name="Lux T."/>
            <person name="Spannagl M."/>
            <person name="Mayer K.F.X."/>
            <person name="Baldrich P."/>
            <person name="Meyers B.C."/>
            <person name="Huo N."/>
            <person name="Gu Y.Q."/>
            <person name="Zhou H."/>
            <person name="Devos K.M."/>
            <person name="Bennetzen J.L."/>
            <person name="Unver T."/>
            <person name="Budak H."/>
            <person name="Gulick P.J."/>
            <person name="Galiba G."/>
            <person name="Kalapos B."/>
            <person name="Nelson D.R."/>
            <person name="Li P."/>
            <person name="You F.M."/>
            <person name="Luo M.C."/>
            <person name="Dvorak J."/>
        </authorList>
    </citation>
    <scope>NUCLEOTIDE SEQUENCE [LARGE SCALE GENOMIC DNA]</scope>
    <source>
        <strain evidence="2">cv. AL8/78</strain>
    </source>
</reference>
<dbReference type="Proteomes" id="UP000015105">
    <property type="component" value="Chromosome 5D"/>
</dbReference>